<accession>A0A161Y277</accession>
<feature type="compositionally biased region" description="Basic and acidic residues" evidence="1">
    <location>
        <begin position="9"/>
        <end position="27"/>
    </location>
</feature>
<dbReference type="EMBL" id="CP093349">
    <property type="protein sequence ID" value="WOH07374.1"/>
    <property type="molecule type" value="Genomic_DNA"/>
</dbReference>
<keyword evidence="2" id="KW-1133">Transmembrane helix</keyword>
<keyword evidence="2" id="KW-0812">Transmembrane</keyword>
<gene>
    <name evidence="3" type="ORF">DCAR_0726804</name>
</gene>
<proteinExistence type="predicted"/>
<evidence type="ECO:0000313" key="3">
    <source>
        <dbReference type="EMBL" id="WOH07374.1"/>
    </source>
</evidence>
<dbReference type="OrthoDB" id="1063472at2759"/>
<evidence type="ECO:0000256" key="2">
    <source>
        <dbReference type="SAM" id="Phobius"/>
    </source>
</evidence>
<keyword evidence="4" id="KW-1185">Reference proteome</keyword>
<reference evidence="3" key="2">
    <citation type="submission" date="2022-03" db="EMBL/GenBank/DDBJ databases">
        <title>Draft title - Genomic analysis of global carrot germplasm unveils the trajectory of domestication and the origin of high carotenoid orange carrot.</title>
        <authorList>
            <person name="Iorizzo M."/>
            <person name="Ellison S."/>
            <person name="Senalik D."/>
            <person name="Macko-Podgorni A."/>
            <person name="Grzebelus D."/>
            <person name="Bostan H."/>
            <person name="Rolling W."/>
            <person name="Curaba J."/>
            <person name="Simon P."/>
        </authorList>
    </citation>
    <scope>NUCLEOTIDE SEQUENCE</scope>
    <source>
        <tissue evidence="3">Leaf</tissue>
    </source>
</reference>
<dbReference type="Gramene" id="KZM86229">
    <property type="protein sequence ID" value="KZM86229"/>
    <property type="gene ID" value="DCAR_023363"/>
</dbReference>
<dbReference type="Proteomes" id="UP000077755">
    <property type="component" value="Chromosome 7"/>
</dbReference>
<name>A0A161Y277_DAUCS</name>
<feature type="region of interest" description="Disordered" evidence="1">
    <location>
        <begin position="1"/>
        <end position="27"/>
    </location>
</feature>
<protein>
    <submittedName>
        <fullName evidence="3">Uncharacterized protein</fullName>
    </submittedName>
</protein>
<organism evidence="3 4">
    <name type="scientific">Daucus carota subsp. sativus</name>
    <name type="common">Carrot</name>
    <dbReference type="NCBI Taxonomy" id="79200"/>
    <lineage>
        <taxon>Eukaryota</taxon>
        <taxon>Viridiplantae</taxon>
        <taxon>Streptophyta</taxon>
        <taxon>Embryophyta</taxon>
        <taxon>Tracheophyta</taxon>
        <taxon>Spermatophyta</taxon>
        <taxon>Magnoliopsida</taxon>
        <taxon>eudicotyledons</taxon>
        <taxon>Gunneridae</taxon>
        <taxon>Pentapetalae</taxon>
        <taxon>asterids</taxon>
        <taxon>campanulids</taxon>
        <taxon>Apiales</taxon>
        <taxon>Apiaceae</taxon>
        <taxon>Apioideae</taxon>
        <taxon>Scandiceae</taxon>
        <taxon>Daucinae</taxon>
        <taxon>Daucus</taxon>
        <taxon>Daucus sect. Daucus</taxon>
    </lineage>
</organism>
<feature type="transmembrane region" description="Helical" evidence="2">
    <location>
        <begin position="219"/>
        <end position="241"/>
    </location>
</feature>
<dbReference type="AlphaFoldDB" id="A0A161Y277"/>
<sequence>MKGHHHLPAHKDHENVNRKLKWSSEHSRTPKKIARKILDSVLTTVSEDVPIESAKDLIGTSSSCEVLDEIQLNESPESSMNSSSAAAVVSPSVASTPSDLSGLNSTICSDASSIASDFSPLPSAITYNMVQANNVKLNHNTADSGHTMTRESLKADIFARKFRQAGTQSFKPNDMILLSDNVMEVLLRAVIEDLNNLPEKNDRFTATVENKVYIVLKKVFSAILTLMLVIIVVGAFVFSAGDGGSYHGLVPT</sequence>
<keyword evidence="2" id="KW-0472">Membrane</keyword>
<reference evidence="3" key="1">
    <citation type="journal article" date="2016" name="Nat. Genet.">
        <title>A high-quality carrot genome assembly provides new insights into carotenoid accumulation and asterid genome evolution.</title>
        <authorList>
            <person name="Iorizzo M."/>
            <person name="Ellison S."/>
            <person name="Senalik D."/>
            <person name="Zeng P."/>
            <person name="Satapoomin P."/>
            <person name="Huang J."/>
            <person name="Bowman M."/>
            <person name="Iovene M."/>
            <person name="Sanseverino W."/>
            <person name="Cavagnaro P."/>
            <person name="Yildiz M."/>
            <person name="Macko-Podgorni A."/>
            <person name="Moranska E."/>
            <person name="Grzebelus E."/>
            <person name="Grzebelus D."/>
            <person name="Ashrafi H."/>
            <person name="Zheng Z."/>
            <person name="Cheng S."/>
            <person name="Spooner D."/>
            <person name="Van Deynze A."/>
            <person name="Simon P."/>
        </authorList>
    </citation>
    <scope>NUCLEOTIDE SEQUENCE</scope>
    <source>
        <tissue evidence="3">Leaf</tissue>
    </source>
</reference>
<evidence type="ECO:0000256" key="1">
    <source>
        <dbReference type="SAM" id="MobiDB-lite"/>
    </source>
</evidence>
<dbReference type="KEGG" id="dcr:108195468"/>
<evidence type="ECO:0000313" key="4">
    <source>
        <dbReference type="Proteomes" id="UP000077755"/>
    </source>
</evidence>